<name>A0A6G6IZC4_PSENT</name>
<protein>
    <submittedName>
        <fullName evidence="3">NAD(P)H-dependent oxidoreductase</fullName>
    </submittedName>
</protein>
<feature type="domain" description="NADPH-dependent FMN reductase-like" evidence="2">
    <location>
        <begin position="4"/>
        <end position="144"/>
    </location>
</feature>
<gene>
    <name evidence="3" type="ORF">G5B91_20160</name>
</gene>
<keyword evidence="1" id="KW-0288">FMN</keyword>
<evidence type="ECO:0000256" key="1">
    <source>
        <dbReference type="ARBA" id="ARBA00022643"/>
    </source>
</evidence>
<dbReference type="KEGG" id="pnt:G5B91_20160"/>
<sequence>MSPNIVLVAGSSQLDSQSAKVARYLAGRLESLALCGWAQVIDLGATPLPLWPAADTQGHWPQHRELLHEADALVVIAPEWHGMACPALKNFFVYAGLRELGHKPALPVGVSAGQGGAYPLAELRASSYKNSRITYLPEQLVVRQVESVLNEGPPSDENDQRLRERADWALHMLCQYAGALREVRQRIDLHNPAYANGM</sequence>
<evidence type="ECO:0000313" key="4">
    <source>
        <dbReference type="Proteomes" id="UP000501063"/>
    </source>
</evidence>
<proteinExistence type="predicted"/>
<dbReference type="Pfam" id="PF03358">
    <property type="entry name" value="FMN_red"/>
    <property type="match status" value="1"/>
</dbReference>
<dbReference type="EMBL" id="CP049140">
    <property type="protein sequence ID" value="QIE88458.1"/>
    <property type="molecule type" value="Genomic_DNA"/>
</dbReference>
<evidence type="ECO:0000313" key="3">
    <source>
        <dbReference type="EMBL" id="QIE88458.1"/>
    </source>
</evidence>
<keyword evidence="1" id="KW-0285">Flavoprotein</keyword>
<organism evidence="3 4">
    <name type="scientific">Pseudomonas nitroreducens</name>
    <dbReference type="NCBI Taxonomy" id="46680"/>
    <lineage>
        <taxon>Bacteria</taxon>
        <taxon>Pseudomonadati</taxon>
        <taxon>Pseudomonadota</taxon>
        <taxon>Gammaproteobacteria</taxon>
        <taxon>Pseudomonadales</taxon>
        <taxon>Pseudomonadaceae</taxon>
        <taxon>Pseudomonas</taxon>
    </lineage>
</organism>
<dbReference type="GO" id="GO:0016655">
    <property type="term" value="F:oxidoreductase activity, acting on NAD(P)H, quinone or similar compound as acceptor"/>
    <property type="evidence" value="ECO:0007669"/>
    <property type="project" value="UniProtKB-ARBA"/>
</dbReference>
<dbReference type="InterPro" id="IPR029039">
    <property type="entry name" value="Flavoprotein-like_sf"/>
</dbReference>
<evidence type="ECO:0000259" key="2">
    <source>
        <dbReference type="Pfam" id="PF03358"/>
    </source>
</evidence>
<dbReference type="RefSeq" id="WP_024763523.1">
    <property type="nucleotide sequence ID" value="NZ_CP049140.1"/>
</dbReference>
<accession>A0A6G6IZC4</accession>
<dbReference type="AlphaFoldDB" id="A0A6G6IZC4"/>
<reference evidence="3 4" key="1">
    <citation type="submission" date="2020-02" db="EMBL/GenBank/DDBJ databases">
        <title>Integrative conjugative elements (ICEs) and plasmids drive adaptation of Pseudomonas nitroreducens strain HBP1 to wastewater environment.</title>
        <authorList>
            <person name="Sentchilo V."/>
            <person name="Carraro N."/>
            <person name="Bertelli C."/>
            <person name="van der Meer J.R."/>
        </authorList>
    </citation>
    <scope>NUCLEOTIDE SEQUENCE [LARGE SCALE GENOMIC DNA]</scope>
    <source>
        <strain evidence="3 4">HBP1</strain>
    </source>
</reference>
<dbReference type="SUPFAM" id="SSF52218">
    <property type="entry name" value="Flavoproteins"/>
    <property type="match status" value="1"/>
</dbReference>
<dbReference type="Proteomes" id="UP000501063">
    <property type="component" value="Chromosome"/>
</dbReference>
<dbReference type="Gene3D" id="3.40.50.360">
    <property type="match status" value="1"/>
</dbReference>
<dbReference type="InterPro" id="IPR005025">
    <property type="entry name" value="FMN_Rdtase-like_dom"/>
</dbReference>